<organism evidence="1 2">
    <name type="scientific">Neofusicoccum parvum</name>
    <dbReference type="NCBI Taxonomy" id="310453"/>
    <lineage>
        <taxon>Eukaryota</taxon>
        <taxon>Fungi</taxon>
        <taxon>Dikarya</taxon>
        <taxon>Ascomycota</taxon>
        <taxon>Pezizomycotina</taxon>
        <taxon>Dothideomycetes</taxon>
        <taxon>Dothideomycetes incertae sedis</taxon>
        <taxon>Botryosphaeriales</taxon>
        <taxon>Botryosphaeriaceae</taxon>
        <taxon>Neofusicoccum</taxon>
    </lineage>
</organism>
<gene>
    <name evidence="1" type="primary">g10175</name>
    <name evidence="1" type="ORF">NpPPO83_00010175</name>
</gene>
<sequence>MLLPRGLGRPGLEPLQRYGSWPAYYALLSLSLVPFLTFFVASLAALAQLLRHRASYLWPLVLGGQLVAYGALYGQALQPHLRLLVRGRADHAFASVVDVGASLLAHAGFATLCRLAWSVVPAAGRSSSSSSSPEAARLLREWRVGCALLVPHALSGAAVLLLWWPAAAACTPFAQLPFCAYFAAVAFDYRRLAREWAAKEGEEGEEGEELGAGRPRECGRLFDAMVVVAGAMTSASERSGTLIPDCICHRSF</sequence>
<comment type="caution">
    <text evidence="1">The sequence shown here is derived from an EMBL/GenBank/DDBJ whole genome shotgun (WGS) entry which is preliminary data.</text>
</comment>
<evidence type="ECO:0000313" key="1">
    <source>
        <dbReference type="EMBL" id="GME22310.1"/>
    </source>
</evidence>
<keyword evidence="2" id="KW-1185">Reference proteome</keyword>
<evidence type="ECO:0000313" key="2">
    <source>
        <dbReference type="Proteomes" id="UP001165186"/>
    </source>
</evidence>
<accession>A0ACB5RP75</accession>
<proteinExistence type="predicted"/>
<reference evidence="1" key="1">
    <citation type="submission" date="2024-09" db="EMBL/GenBank/DDBJ databases">
        <title>Draft Genome Sequences of Neofusicoccum parvum.</title>
        <authorList>
            <person name="Ashida A."/>
            <person name="Camagna M."/>
            <person name="Tanaka A."/>
            <person name="Takemoto D."/>
        </authorList>
    </citation>
    <scope>NUCLEOTIDE SEQUENCE</scope>
    <source>
        <strain evidence="1">PPO83</strain>
    </source>
</reference>
<protein>
    <submittedName>
        <fullName evidence="1">Uncharacterized protein</fullName>
    </submittedName>
</protein>
<name>A0ACB5RP75_9PEZI</name>
<dbReference type="EMBL" id="BSXG01000002">
    <property type="protein sequence ID" value="GME22310.1"/>
    <property type="molecule type" value="Genomic_DNA"/>
</dbReference>
<dbReference type="Proteomes" id="UP001165186">
    <property type="component" value="Unassembled WGS sequence"/>
</dbReference>